<organism evidence="5 6">
    <name type="scientific">Aquaticitalea lipolytica</name>
    <dbReference type="NCBI Taxonomy" id="1247562"/>
    <lineage>
        <taxon>Bacteria</taxon>
        <taxon>Pseudomonadati</taxon>
        <taxon>Bacteroidota</taxon>
        <taxon>Flavobacteriia</taxon>
        <taxon>Flavobacteriales</taxon>
        <taxon>Flavobacteriaceae</taxon>
        <taxon>Aquaticitalea</taxon>
    </lineage>
</organism>
<dbReference type="InterPro" id="IPR050827">
    <property type="entry name" value="CRP1_MDG1_kinase"/>
</dbReference>
<evidence type="ECO:0000313" key="5">
    <source>
        <dbReference type="EMBL" id="GFZ76098.1"/>
    </source>
</evidence>
<dbReference type="Gene3D" id="2.60.40.10">
    <property type="entry name" value="Immunoglobulins"/>
    <property type="match status" value="2"/>
</dbReference>
<dbReference type="AlphaFoldDB" id="A0A8J2TL56"/>
<comment type="similarity">
    <text evidence="1">Belongs to the 5'-AMP-activated protein kinase beta subunit family.</text>
</comment>
<sequence>MTSQSNITFSVDMSGQTFTQAYISGSFNSWSGDSNPLTDMGGGIWEVTLPIADGEHEYKFTYDNWTGQDTFTQGDVCTITNYGNTNRRLVVSGADQVLATAPFNGCAEATDGIDPNHNVTFSVDMNGYGGTLGTVYINGEWNGWCGACNALTDLGGGIWGVTLPLDEKAFQFKFTVDGWNDQETFNPGDLQTSTDGTFTNRYIKVDGDKNVSYVWNQPQVLGINEFSTVNYKVFPNPTQNVWTLQTNNQNIIKIDLYDMLGKLVLTISPNTNEVNIDASSLVKGLYFARISNNNGVNTVKLIKN</sequence>
<evidence type="ECO:0000313" key="6">
    <source>
        <dbReference type="Proteomes" id="UP000598120"/>
    </source>
</evidence>
<proteinExistence type="inferred from homology"/>
<feature type="domain" description="Glycoside hydrolase family 13 N-terminal" evidence="3">
    <location>
        <begin position="21"/>
        <end position="70"/>
    </location>
</feature>
<dbReference type="GO" id="GO:0004553">
    <property type="term" value="F:hydrolase activity, hydrolyzing O-glycosyl compounds"/>
    <property type="evidence" value="ECO:0007669"/>
    <property type="project" value="InterPro"/>
</dbReference>
<dbReference type="SUPFAM" id="SSF81296">
    <property type="entry name" value="E set domains"/>
    <property type="match status" value="2"/>
</dbReference>
<gene>
    <name evidence="5" type="ORF">GCM10011531_00990</name>
</gene>
<keyword evidence="6" id="KW-1185">Reference proteome</keyword>
<dbReference type="PANTHER" id="PTHR10343">
    <property type="entry name" value="5'-AMP-ACTIVATED PROTEIN KINASE , BETA SUBUNIT"/>
    <property type="match status" value="1"/>
</dbReference>
<evidence type="ECO:0000259" key="4">
    <source>
        <dbReference type="Pfam" id="PF18962"/>
    </source>
</evidence>
<dbReference type="InterPro" id="IPR014756">
    <property type="entry name" value="Ig_E-set"/>
</dbReference>
<keyword evidence="2" id="KW-0732">Signal</keyword>
<dbReference type="CDD" id="cd02859">
    <property type="entry name" value="E_set_AMPKbeta_like_N"/>
    <property type="match status" value="1"/>
</dbReference>
<dbReference type="NCBIfam" id="TIGR04183">
    <property type="entry name" value="Por_Secre_tail"/>
    <property type="match status" value="1"/>
</dbReference>
<dbReference type="GO" id="GO:0005975">
    <property type="term" value="P:carbohydrate metabolic process"/>
    <property type="evidence" value="ECO:0007669"/>
    <property type="project" value="InterPro"/>
</dbReference>
<evidence type="ECO:0000259" key="3">
    <source>
        <dbReference type="Pfam" id="PF02922"/>
    </source>
</evidence>
<feature type="domain" description="Secretion system C-terminal sorting" evidence="4">
    <location>
        <begin position="233"/>
        <end position="302"/>
    </location>
</feature>
<name>A0A8J2TL56_9FLAO</name>
<comment type="caution">
    <text evidence="5">The sequence shown here is derived from an EMBL/GenBank/DDBJ whole genome shotgun (WGS) entry which is preliminary data.</text>
</comment>
<protein>
    <recommendedName>
        <fullName evidence="7">Por secretion system C-terminal sorting domain-containing protein</fullName>
    </recommendedName>
</protein>
<dbReference type="EMBL" id="BMIC01000001">
    <property type="protein sequence ID" value="GFZ76098.1"/>
    <property type="molecule type" value="Genomic_DNA"/>
</dbReference>
<dbReference type="Proteomes" id="UP000598120">
    <property type="component" value="Unassembled WGS sequence"/>
</dbReference>
<dbReference type="PANTHER" id="PTHR10343:SF84">
    <property type="entry name" value="5'-AMP-ACTIVATED PROTEIN KINASE SUBUNIT BETA-1"/>
    <property type="match status" value="1"/>
</dbReference>
<evidence type="ECO:0000256" key="1">
    <source>
        <dbReference type="ARBA" id="ARBA00010926"/>
    </source>
</evidence>
<reference evidence="5 6" key="1">
    <citation type="journal article" date="2014" name="Int. J. Syst. Evol. Microbiol.">
        <title>Complete genome sequence of Corynebacterium casei LMG S-19264T (=DSM 44701T), isolated from a smear-ripened cheese.</title>
        <authorList>
            <consortium name="US DOE Joint Genome Institute (JGI-PGF)"/>
            <person name="Walter F."/>
            <person name="Albersmeier A."/>
            <person name="Kalinowski J."/>
            <person name="Ruckert C."/>
        </authorList>
    </citation>
    <scope>NUCLEOTIDE SEQUENCE [LARGE SCALE GENOMIC DNA]</scope>
    <source>
        <strain evidence="5 6">CGMCC 1.15295</strain>
    </source>
</reference>
<dbReference type="InterPro" id="IPR013783">
    <property type="entry name" value="Ig-like_fold"/>
</dbReference>
<dbReference type="InterPro" id="IPR026444">
    <property type="entry name" value="Secre_tail"/>
</dbReference>
<dbReference type="InterPro" id="IPR004193">
    <property type="entry name" value="Glyco_hydro_13_N"/>
</dbReference>
<dbReference type="Pfam" id="PF02922">
    <property type="entry name" value="CBM_48"/>
    <property type="match status" value="1"/>
</dbReference>
<accession>A0A8J2TL56</accession>
<evidence type="ECO:0000256" key="2">
    <source>
        <dbReference type="ARBA" id="ARBA00022729"/>
    </source>
</evidence>
<dbReference type="Pfam" id="PF18962">
    <property type="entry name" value="Por_Secre_tail"/>
    <property type="match status" value="1"/>
</dbReference>
<evidence type="ECO:0008006" key="7">
    <source>
        <dbReference type="Google" id="ProtNLM"/>
    </source>
</evidence>